<evidence type="ECO:0000313" key="2">
    <source>
        <dbReference type="EMBL" id="PKU64383.1"/>
    </source>
</evidence>
<keyword evidence="3" id="KW-1185">Reference proteome</keyword>
<evidence type="ECO:0000313" key="3">
    <source>
        <dbReference type="Proteomes" id="UP000233837"/>
    </source>
</evidence>
<dbReference type="AlphaFoldDB" id="A0A2I0VLX2"/>
<protein>
    <submittedName>
        <fullName evidence="2">Uncharacterized protein</fullName>
    </submittedName>
</protein>
<proteinExistence type="predicted"/>
<sequence length="157" mass="17598">MSNAFRRVDLLSKLLRTAVCCPRTLQTAVFKVWKAPRSDCLLSKRSKQQVLPFERGRRKTATNSQITSNPMPRLPLLARLHARRPLASLFLSPGRMQEPQASKSLVALTLSRSSLSCSGRDRTPGNEQLGEHEQLTAQNEPISPHTREMRDLGQNLG</sequence>
<evidence type="ECO:0000256" key="1">
    <source>
        <dbReference type="SAM" id="MobiDB-lite"/>
    </source>
</evidence>
<reference evidence="2 3" key="1">
    <citation type="journal article" date="2016" name="Sci. Rep.">
        <title>The Dendrobium catenatum Lindl. genome sequence provides insights into polysaccharide synthase, floral development and adaptive evolution.</title>
        <authorList>
            <person name="Zhang G.Q."/>
            <person name="Xu Q."/>
            <person name="Bian C."/>
            <person name="Tsai W.C."/>
            <person name="Yeh C.M."/>
            <person name="Liu K.W."/>
            <person name="Yoshida K."/>
            <person name="Zhang L.S."/>
            <person name="Chang S.B."/>
            <person name="Chen F."/>
            <person name="Shi Y."/>
            <person name="Su Y.Y."/>
            <person name="Zhang Y.Q."/>
            <person name="Chen L.J."/>
            <person name="Yin Y."/>
            <person name="Lin M."/>
            <person name="Huang H."/>
            <person name="Deng H."/>
            <person name="Wang Z.W."/>
            <person name="Zhu S.L."/>
            <person name="Zhao X."/>
            <person name="Deng C."/>
            <person name="Niu S.C."/>
            <person name="Huang J."/>
            <person name="Wang M."/>
            <person name="Liu G.H."/>
            <person name="Yang H.J."/>
            <person name="Xiao X.J."/>
            <person name="Hsiao Y.Y."/>
            <person name="Wu W.L."/>
            <person name="Chen Y.Y."/>
            <person name="Mitsuda N."/>
            <person name="Ohme-Takagi M."/>
            <person name="Luo Y.B."/>
            <person name="Van de Peer Y."/>
            <person name="Liu Z.J."/>
        </authorList>
    </citation>
    <scope>NUCLEOTIDE SEQUENCE [LARGE SCALE GENOMIC DNA]</scope>
    <source>
        <tissue evidence="2">The whole plant</tissue>
    </source>
</reference>
<dbReference type="Proteomes" id="UP000233837">
    <property type="component" value="Unassembled WGS sequence"/>
</dbReference>
<gene>
    <name evidence="2" type="ORF">MA16_Dca005306</name>
</gene>
<organism evidence="2 3">
    <name type="scientific">Dendrobium catenatum</name>
    <dbReference type="NCBI Taxonomy" id="906689"/>
    <lineage>
        <taxon>Eukaryota</taxon>
        <taxon>Viridiplantae</taxon>
        <taxon>Streptophyta</taxon>
        <taxon>Embryophyta</taxon>
        <taxon>Tracheophyta</taxon>
        <taxon>Spermatophyta</taxon>
        <taxon>Magnoliopsida</taxon>
        <taxon>Liliopsida</taxon>
        <taxon>Asparagales</taxon>
        <taxon>Orchidaceae</taxon>
        <taxon>Epidendroideae</taxon>
        <taxon>Malaxideae</taxon>
        <taxon>Dendrobiinae</taxon>
        <taxon>Dendrobium</taxon>
    </lineage>
</organism>
<accession>A0A2I0VLX2</accession>
<reference evidence="2 3" key="2">
    <citation type="journal article" date="2017" name="Nature">
        <title>The Apostasia genome and the evolution of orchids.</title>
        <authorList>
            <person name="Zhang G.Q."/>
            <person name="Liu K.W."/>
            <person name="Li Z."/>
            <person name="Lohaus R."/>
            <person name="Hsiao Y.Y."/>
            <person name="Niu S.C."/>
            <person name="Wang J.Y."/>
            <person name="Lin Y.C."/>
            <person name="Xu Q."/>
            <person name="Chen L.J."/>
            <person name="Yoshida K."/>
            <person name="Fujiwara S."/>
            <person name="Wang Z.W."/>
            <person name="Zhang Y.Q."/>
            <person name="Mitsuda N."/>
            <person name="Wang M."/>
            <person name="Liu G.H."/>
            <person name="Pecoraro L."/>
            <person name="Huang H.X."/>
            <person name="Xiao X.J."/>
            <person name="Lin M."/>
            <person name="Wu X.Y."/>
            <person name="Wu W.L."/>
            <person name="Chen Y.Y."/>
            <person name="Chang S.B."/>
            <person name="Sakamoto S."/>
            <person name="Ohme-Takagi M."/>
            <person name="Yagi M."/>
            <person name="Zeng S.J."/>
            <person name="Shen C.Y."/>
            <person name="Yeh C.M."/>
            <person name="Luo Y.B."/>
            <person name="Tsai W.C."/>
            <person name="Van de Peer Y."/>
            <person name="Liu Z.J."/>
        </authorList>
    </citation>
    <scope>NUCLEOTIDE SEQUENCE [LARGE SCALE GENOMIC DNA]</scope>
    <source>
        <tissue evidence="2">The whole plant</tissue>
    </source>
</reference>
<feature type="compositionally biased region" description="Basic and acidic residues" evidence="1">
    <location>
        <begin position="119"/>
        <end position="134"/>
    </location>
</feature>
<feature type="region of interest" description="Disordered" evidence="1">
    <location>
        <begin position="115"/>
        <end position="157"/>
    </location>
</feature>
<name>A0A2I0VLX2_9ASPA</name>
<dbReference type="EMBL" id="KZ503429">
    <property type="protein sequence ID" value="PKU64383.1"/>
    <property type="molecule type" value="Genomic_DNA"/>
</dbReference>